<proteinExistence type="predicted"/>
<gene>
    <name evidence="2" type="ORF">L3Y34_010863</name>
</gene>
<dbReference type="InterPro" id="IPR013087">
    <property type="entry name" value="Znf_C2H2_type"/>
</dbReference>
<dbReference type="SMART" id="SM00355">
    <property type="entry name" value="ZnF_C2H2"/>
    <property type="match status" value="2"/>
</dbReference>
<dbReference type="EMBL" id="CP090896">
    <property type="protein sequence ID" value="ULT80578.1"/>
    <property type="molecule type" value="Genomic_DNA"/>
</dbReference>
<evidence type="ECO:0000313" key="3">
    <source>
        <dbReference type="Proteomes" id="UP000827892"/>
    </source>
</evidence>
<name>A0AAE9CU44_CAEBR</name>
<accession>A0AAE9CU44</accession>
<evidence type="ECO:0000313" key="2">
    <source>
        <dbReference type="EMBL" id="ULT80578.1"/>
    </source>
</evidence>
<reference evidence="2 3" key="1">
    <citation type="submission" date="2022-05" db="EMBL/GenBank/DDBJ databases">
        <title>Chromosome-level reference genomes for two strains of Caenorhabditis briggsae: an improved platform for comparative genomics.</title>
        <authorList>
            <person name="Stevens L."/>
            <person name="Andersen E.C."/>
        </authorList>
    </citation>
    <scope>NUCLEOTIDE SEQUENCE [LARGE SCALE GENOMIC DNA]</scope>
    <source>
        <strain evidence="2">QX1410_ONT</strain>
        <tissue evidence="2">Whole-organism</tissue>
    </source>
</reference>
<protein>
    <recommendedName>
        <fullName evidence="1">C2H2-type domain-containing protein</fullName>
    </recommendedName>
</protein>
<feature type="domain" description="C2H2-type" evidence="1">
    <location>
        <begin position="200"/>
        <end position="221"/>
    </location>
</feature>
<sequence>MVYSILPVAIKTELLNQSSNPQQIKLLILSFQPTCLKFQKTHNAKMKLEYVENDIGPTVDDKLDQFDKSRNKTKFGQPDTIRSMHNTLFKRWDLFEKNIDYSKDEKKKQFDTKKKDRAKLSGVGQILEDLRMQHRPSPKEHIVLDGLGLRYRDPFKFPISRMHEVQTKLIARDGEELPEMEMPADIRVARKMIRQKMIRCKKCKTRFLEKNLYKRHLRDKHPKLYDLFIEQQSEECEAQKQAERDHQLFDEMKTGSFIPPEDAVVELLGNPNYIPLPGEGKPKPWENTLQNRIRQLKRPSIKKVSPQSPFCDMRFRYEISLKRHFVKKHPVIGDFKRCLKCFTVFRNWIWTLTTAS</sequence>
<dbReference type="PROSITE" id="PS00028">
    <property type="entry name" value="ZINC_FINGER_C2H2_1"/>
    <property type="match status" value="1"/>
</dbReference>
<dbReference type="AlphaFoldDB" id="A0AAE9CU44"/>
<organism evidence="2 3">
    <name type="scientific">Caenorhabditis briggsae</name>
    <dbReference type="NCBI Taxonomy" id="6238"/>
    <lineage>
        <taxon>Eukaryota</taxon>
        <taxon>Metazoa</taxon>
        <taxon>Ecdysozoa</taxon>
        <taxon>Nematoda</taxon>
        <taxon>Chromadorea</taxon>
        <taxon>Rhabditida</taxon>
        <taxon>Rhabditina</taxon>
        <taxon>Rhabditomorpha</taxon>
        <taxon>Rhabditoidea</taxon>
        <taxon>Rhabditidae</taxon>
        <taxon>Peloderinae</taxon>
        <taxon>Caenorhabditis</taxon>
    </lineage>
</organism>
<evidence type="ECO:0000259" key="1">
    <source>
        <dbReference type="PROSITE" id="PS00028"/>
    </source>
</evidence>
<dbReference type="Proteomes" id="UP000827892">
    <property type="component" value="Chromosome X"/>
</dbReference>